<comment type="caution">
    <text evidence="4">The sequence shown here is derived from an EMBL/GenBank/DDBJ whole genome shotgun (WGS) entry which is preliminary data.</text>
</comment>
<feature type="compositionally biased region" description="Low complexity" evidence="1">
    <location>
        <begin position="179"/>
        <end position="203"/>
    </location>
</feature>
<dbReference type="InterPro" id="IPR001322">
    <property type="entry name" value="Lamin_tail_dom"/>
</dbReference>
<dbReference type="AlphaFoldDB" id="A0A0G1X0V3"/>
<dbReference type="STRING" id="1618671.UY67_C0006G0056"/>
<feature type="signal peptide" evidence="2">
    <location>
        <begin position="1"/>
        <end position="29"/>
    </location>
</feature>
<dbReference type="Proteomes" id="UP000034273">
    <property type="component" value="Unassembled WGS sequence"/>
</dbReference>
<accession>A0A0G1X0V3</accession>
<dbReference type="Pfam" id="PF00932">
    <property type="entry name" value="LTD"/>
    <property type="match status" value="1"/>
</dbReference>
<protein>
    <submittedName>
        <fullName evidence="4">S-layer-like protein array protein</fullName>
    </submittedName>
</protein>
<reference evidence="4 5" key="1">
    <citation type="journal article" date="2015" name="Nature">
        <title>rRNA introns, odd ribosomes, and small enigmatic genomes across a large radiation of phyla.</title>
        <authorList>
            <person name="Brown C.T."/>
            <person name="Hug L.A."/>
            <person name="Thomas B.C."/>
            <person name="Sharon I."/>
            <person name="Castelle C.J."/>
            <person name="Singh A."/>
            <person name="Wilkins M.J."/>
            <person name="Williams K.H."/>
            <person name="Banfield J.F."/>
        </authorList>
    </citation>
    <scope>NUCLEOTIDE SEQUENCE [LARGE SCALE GENOMIC DNA]</scope>
</reference>
<sequence length="265" mass="27758">MEAICPVMRHKSLLLFAGAMLTVPFFAHAQVAITEIMYDLPGGSDSGREWVEVYNAGVAPIDLTKLRLNENGTNHKITAVAGGNTLSPASYAVIADDPANFRVDWSQFSGQLFDSAFSLSNDGEMIGIRDASSTEIASVSYSSGWGAGGDGNSLNRSPNDAGAFIARKPSPGAAMADSAIAPKPKAQPAPVASKTKAATKSGAKLPVVETDTATEPADFLQIAATTESSSPYQWWLAAGALALATAAAIFVARKYAKDEWDIVEE</sequence>
<gene>
    <name evidence="4" type="ORF">UY67_C0006G0056</name>
</gene>
<dbReference type="PROSITE" id="PS51841">
    <property type="entry name" value="LTD"/>
    <property type="match status" value="1"/>
</dbReference>
<evidence type="ECO:0000313" key="5">
    <source>
        <dbReference type="Proteomes" id="UP000034273"/>
    </source>
</evidence>
<evidence type="ECO:0000256" key="1">
    <source>
        <dbReference type="SAM" id="MobiDB-lite"/>
    </source>
</evidence>
<evidence type="ECO:0000256" key="2">
    <source>
        <dbReference type="SAM" id="SignalP"/>
    </source>
</evidence>
<evidence type="ECO:0000259" key="3">
    <source>
        <dbReference type="PROSITE" id="PS51841"/>
    </source>
</evidence>
<keyword evidence="2" id="KW-0732">Signal</keyword>
<evidence type="ECO:0000313" key="4">
    <source>
        <dbReference type="EMBL" id="KKW24601.1"/>
    </source>
</evidence>
<name>A0A0G1X0V3_9BACT</name>
<dbReference type="EMBL" id="LCQW01000006">
    <property type="protein sequence ID" value="KKW24601.1"/>
    <property type="molecule type" value="Genomic_DNA"/>
</dbReference>
<feature type="region of interest" description="Disordered" evidence="1">
    <location>
        <begin position="175"/>
        <end position="203"/>
    </location>
</feature>
<feature type="chain" id="PRO_5002540696" evidence="2">
    <location>
        <begin position="30"/>
        <end position="265"/>
    </location>
</feature>
<proteinExistence type="predicted"/>
<organism evidence="4 5">
    <name type="scientific">Candidatus Kaiserbacteria bacterium GW2011_GWA2_52_12</name>
    <dbReference type="NCBI Taxonomy" id="1618671"/>
    <lineage>
        <taxon>Bacteria</taxon>
        <taxon>Candidatus Kaiseribacteriota</taxon>
    </lineage>
</organism>
<feature type="domain" description="LTD" evidence="3">
    <location>
        <begin position="24"/>
        <end position="143"/>
    </location>
</feature>